<dbReference type="EMBL" id="FOHT01000006">
    <property type="protein sequence ID" value="SET12314.1"/>
    <property type="molecule type" value="Genomic_DNA"/>
</dbReference>
<dbReference type="SUPFAM" id="SSF55874">
    <property type="entry name" value="ATPase domain of HSP90 chaperone/DNA topoisomerase II/histidine kinase"/>
    <property type="match status" value="1"/>
</dbReference>
<sequence length="661" mass="76950">MSRINIQGTIENIRSKSNVYTPIIEAIVNSIQSIIEKGNDNGKIEIILQRDKILEFDNSTPEIKSIEIRDNGLGFTQQNRDSFDTFYSELRKNIGGKGFGRFMFVKYFNNVRVESVFKDGNENFKLRKFRFGKQYEIIVDETIDDTKAVDSYSSLFLENLKEEHSFEKQIETISKRILERILIFFINDSFKCPTIIVKEADSSQNIILNDYLTGKNEIQLFSSKDFEIKNNGHSALFTAKIFKIFFPGSQKSKISLTGHNREVTESPLHKYVPEFEDDFYDESNGSKKNYIIKTYVLGDYLDSNVSTERETFDFHRDGSSIYFPYSQIEIETNAALITKEVFGTDVQIRTEKKSQRIRNYVNNSAPWHKVYLPDLEISRIAYNLKDEDIEVELQKVKFNKELQTRAEIKELLSDDNEDIDGNMAKAISKISEIGKSDLAHYVFNRKNVLEAFVKLLKRRDDGKGELEKDVHNLIFPMGRDSENTEYHEHNLWLIDERLVFSEYVASDKKISTKKDALGEPDLVVFDKKQSFRNGDNNFSNPITIFEFKRPKRENYKEEDDPILQIGNYLDKIRDGKYEMPEGLEQIKANDNTPVYAYVICDLTSKIHGFAKKHQLTLSPDQEGYFGFHNGYKMYVEIISFKKLLSDATLRNKIFFKKLQIE</sequence>
<proteinExistence type="predicted"/>
<dbReference type="GO" id="GO:0016301">
    <property type="term" value="F:kinase activity"/>
    <property type="evidence" value="ECO:0007669"/>
    <property type="project" value="UniProtKB-KW"/>
</dbReference>
<protein>
    <submittedName>
        <fullName evidence="1">Histidine kinase-, DNA gyrase B-, and HSP90-like ATPase</fullName>
    </submittedName>
</protein>
<reference evidence="1 2" key="1">
    <citation type="submission" date="2016-10" db="EMBL/GenBank/DDBJ databases">
        <authorList>
            <person name="de Groot N.N."/>
        </authorList>
    </citation>
    <scope>NUCLEOTIDE SEQUENCE [LARGE SCALE GENOMIC DNA]</scope>
    <source>
        <strain evidence="1 2">DSM 25947</strain>
    </source>
</reference>
<dbReference type="RefSeq" id="WP_074780293.1">
    <property type="nucleotide sequence ID" value="NZ_FOHT01000006.1"/>
</dbReference>
<name>A0A1I0BZ04_9BACT</name>
<dbReference type="OrthoDB" id="2041081at2"/>
<keyword evidence="1" id="KW-0418">Kinase</keyword>
<evidence type="ECO:0000313" key="2">
    <source>
        <dbReference type="Proteomes" id="UP000181981"/>
    </source>
</evidence>
<dbReference type="AlphaFoldDB" id="A0A1I0BZ04"/>
<keyword evidence="1" id="KW-0808">Transferase</keyword>
<dbReference type="Proteomes" id="UP000181981">
    <property type="component" value="Unassembled WGS sequence"/>
</dbReference>
<gene>
    <name evidence="1" type="ORF">SAMN05444285_10688</name>
</gene>
<evidence type="ECO:0000313" key="1">
    <source>
        <dbReference type="EMBL" id="SET12314.1"/>
    </source>
</evidence>
<dbReference type="Gene3D" id="3.30.565.10">
    <property type="entry name" value="Histidine kinase-like ATPase, C-terminal domain"/>
    <property type="match status" value="1"/>
</dbReference>
<dbReference type="InterPro" id="IPR036890">
    <property type="entry name" value="HATPase_C_sf"/>
</dbReference>
<organism evidence="1 2">
    <name type="scientific">Draconibacterium orientale</name>
    <dbReference type="NCBI Taxonomy" id="1168034"/>
    <lineage>
        <taxon>Bacteria</taxon>
        <taxon>Pseudomonadati</taxon>
        <taxon>Bacteroidota</taxon>
        <taxon>Bacteroidia</taxon>
        <taxon>Marinilabiliales</taxon>
        <taxon>Prolixibacteraceae</taxon>
        <taxon>Draconibacterium</taxon>
    </lineage>
</organism>
<accession>A0A1I0BZ04</accession>